<reference evidence="4 5" key="1">
    <citation type="submission" date="2018-12" db="EMBL/GenBank/DDBJ databases">
        <authorList>
            <consortium name="Pathogen Informatics"/>
        </authorList>
    </citation>
    <scope>NUCLEOTIDE SEQUENCE [LARGE SCALE GENOMIC DNA]</scope>
    <source>
        <strain evidence="4 5">NCTC11466</strain>
    </source>
</reference>
<evidence type="ECO:0000256" key="1">
    <source>
        <dbReference type="ARBA" id="ARBA00012314"/>
    </source>
</evidence>
<dbReference type="AlphaFoldDB" id="A0A447UZS3"/>
<evidence type="ECO:0000256" key="2">
    <source>
        <dbReference type="SAM" id="MobiDB-lite"/>
    </source>
</evidence>
<dbReference type="Proteomes" id="UP000274122">
    <property type="component" value="Chromosome"/>
</dbReference>
<dbReference type="EC" id="1.11.1.6" evidence="1"/>
<dbReference type="PANTHER" id="PTHR11465">
    <property type="entry name" value="CATALASE"/>
    <property type="match status" value="1"/>
</dbReference>
<dbReference type="SUPFAM" id="SSF56634">
    <property type="entry name" value="Heme-dependent catalase-like"/>
    <property type="match status" value="1"/>
</dbReference>
<organism evidence="4 5">
    <name type="scientific">Cedecea lapagei</name>
    <dbReference type="NCBI Taxonomy" id="158823"/>
    <lineage>
        <taxon>Bacteria</taxon>
        <taxon>Pseudomonadati</taxon>
        <taxon>Pseudomonadota</taxon>
        <taxon>Gammaproteobacteria</taxon>
        <taxon>Enterobacterales</taxon>
        <taxon>Enterobacteriaceae</taxon>
        <taxon>Cedecea</taxon>
    </lineage>
</organism>
<dbReference type="Pfam" id="PF00199">
    <property type="entry name" value="Catalase"/>
    <property type="match status" value="1"/>
</dbReference>
<dbReference type="KEGG" id="clap:NCTC11466_01331"/>
<keyword evidence="5" id="KW-1185">Reference proteome</keyword>
<dbReference type="Gene3D" id="4.10.91.20">
    <property type="match status" value="1"/>
</dbReference>
<dbReference type="Gene3D" id="2.40.180.10">
    <property type="entry name" value="Catalase core domain"/>
    <property type="match status" value="1"/>
</dbReference>
<accession>A0A447UZS3</accession>
<dbReference type="InterPro" id="IPR020835">
    <property type="entry name" value="Catalase_sf"/>
</dbReference>
<dbReference type="PANTHER" id="PTHR11465:SF61">
    <property type="entry name" value="CATALASE"/>
    <property type="match status" value="1"/>
</dbReference>
<evidence type="ECO:0000313" key="4">
    <source>
        <dbReference type="EMBL" id="VEB96180.1"/>
    </source>
</evidence>
<dbReference type="GO" id="GO:0005737">
    <property type="term" value="C:cytoplasm"/>
    <property type="evidence" value="ECO:0007669"/>
    <property type="project" value="TreeGrafter"/>
</dbReference>
<dbReference type="EMBL" id="LR134201">
    <property type="protein sequence ID" value="VEB96180.1"/>
    <property type="molecule type" value="Genomic_DNA"/>
</dbReference>
<evidence type="ECO:0000313" key="5">
    <source>
        <dbReference type="Proteomes" id="UP000274122"/>
    </source>
</evidence>
<keyword evidence="4" id="KW-0575">Peroxidase</keyword>
<dbReference type="GO" id="GO:0004096">
    <property type="term" value="F:catalase activity"/>
    <property type="evidence" value="ECO:0007669"/>
    <property type="project" value="UniProtKB-EC"/>
</dbReference>
<dbReference type="InterPro" id="IPR018028">
    <property type="entry name" value="Catalase"/>
</dbReference>
<feature type="domain" description="Catalase core" evidence="3">
    <location>
        <begin position="7"/>
        <end position="78"/>
    </location>
</feature>
<name>A0A447UZS3_9ENTR</name>
<dbReference type="InterPro" id="IPR011614">
    <property type="entry name" value="Catalase_core"/>
</dbReference>
<dbReference type="PROSITE" id="PS00438">
    <property type="entry name" value="CATALASE_2"/>
    <property type="match status" value="1"/>
</dbReference>
<dbReference type="GO" id="GO:0020037">
    <property type="term" value="F:heme binding"/>
    <property type="evidence" value="ECO:0007669"/>
    <property type="project" value="InterPro"/>
</dbReference>
<sequence length="112" mass="12384">MSKKGLTTAAGAPVADNNNVATAGPRGPMLLQDVWYLEKLAHFDREVIPERRMHAKGSGAFGHFTVTHDITRYTGQNCSPKSASRQRCLCVFQPLPVNAARRMLNVIFAVFR</sequence>
<dbReference type="InterPro" id="IPR024708">
    <property type="entry name" value="Catalase_AS"/>
</dbReference>
<protein>
    <recommendedName>
        <fullName evidence="1">catalase</fullName>
        <ecNumber evidence="1">1.11.1.6</ecNumber>
    </recommendedName>
</protein>
<dbReference type="PROSITE" id="PS51402">
    <property type="entry name" value="CATALASE_3"/>
    <property type="match status" value="1"/>
</dbReference>
<feature type="region of interest" description="Disordered" evidence="2">
    <location>
        <begin position="1"/>
        <end position="22"/>
    </location>
</feature>
<evidence type="ECO:0000259" key="3">
    <source>
        <dbReference type="Pfam" id="PF00199"/>
    </source>
</evidence>
<dbReference type="GO" id="GO:0042542">
    <property type="term" value="P:response to hydrogen peroxide"/>
    <property type="evidence" value="ECO:0007669"/>
    <property type="project" value="TreeGrafter"/>
</dbReference>
<gene>
    <name evidence="4" type="primary">katA_2</name>
    <name evidence="4" type="ORF">NCTC11466_01331</name>
</gene>
<proteinExistence type="predicted"/>
<keyword evidence="4" id="KW-0560">Oxidoreductase</keyword>
<dbReference type="GO" id="GO:0042744">
    <property type="term" value="P:hydrogen peroxide catabolic process"/>
    <property type="evidence" value="ECO:0007669"/>
    <property type="project" value="TreeGrafter"/>
</dbReference>